<dbReference type="STRING" id="1210086.GCA_001613105_06133"/>
<evidence type="ECO:0000313" key="3">
    <source>
        <dbReference type="Proteomes" id="UP000254869"/>
    </source>
</evidence>
<dbReference type="AlphaFoldDB" id="A0A370IE29"/>
<organism evidence="2 3">
    <name type="scientific">Nocardia pseudobrasiliensis</name>
    <dbReference type="NCBI Taxonomy" id="45979"/>
    <lineage>
        <taxon>Bacteria</taxon>
        <taxon>Bacillati</taxon>
        <taxon>Actinomycetota</taxon>
        <taxon>Actinomycetes</taxon>
        <taxon>Mycobacteriales</taxon>
        <taxon>Nocardiaceae</taxon>
        <taxon>Nocardia</taxon>
    </lineage>
</organism>
<protein>
    <submittedName>
        <fullName evidence="2">Uncharacterized protein</fullName>
    </submittedName>
</protein>
<dbReference type="EMBL" id="QQBC01000002">
    <property type="protein sequence ID" value="RDI67684.1"/>
    <property type="molecule type" value="Genomic_DNA"/>
</dbReference>
<reference evidence="2 3" key="1">
    <citation type="submission" date="2018-07" db="EMBL/GenBank/DDBJ databases">
        <title>Genomic Encyclopedia of Type Strains, Phase IV (KMG-IV): sequencing the most valuable type-strain genomes for metagenomic binning, comparative biology and taxonomic classification.</title>
        <authorList>
            <person name="Goeker M."/>
        </authorList>
    </citation>
    <scope>NUCLEOTIDE SEQUENCE [LARGE SCALE GENOMIC DNA]</scope>
    <source>
        <strain evidence="2 3">DSM 44290</strain>
    </source>
</reference>
<accession>A0A370IE29</accession>
<feature type="compositionally biased region" description="Polar residues" evidence="1">
    <location>
        <begin position="53"/>
        <end position="69"/>
    </location>
</feature>
<comment type="caution">
    <text evidence="2">The sequence shown here is derived from an EMBL/GenBank/DDBJ whole genome shotgun (WGS) entry which is preliminary data.</text>
</comment>
<evidence type="ECO:0000256" key="1">
    <source>
        <dbReference type="SAM" id="MobiDB-lite"/>
    </source>
</evidence>
<gene>
    <name evidence="2" type="ORF">DFR76_10281</name>
</gene>
<evidence type="ECO:0000313" key="2">
    <source>
        <dbReference type="EMBL" id="RDI67684.1"/>
    </source>
</evidence>
<name>A0A370IE29_9NOCA</name>
<sequence>MGGLTRLGDDFHLVSVDFRPDGKRILDCHLIGRIGRTSTLTCRDTWDVPGGTQSTTMTFTGQMSSTTSQRDGRSRFRFTGDPTAESELQEHVILRPQ</sequence>
<feature type="region of interest" description="Disordered" evidence="1">
    <location>
        <begin position="53"/>
        <end position="75"/>
    </location>
</feature>
<proteinExistence type="predicted"/>
<dbReference type="Proteomes" id="UP000254869">
    <property type="component" value="Unassembled WGS sequence"/>
</dbReference>
<keyword evidence="3" id="KW-1185">Reference proteome</keyword>